<sequence>MTEDRMNIEHIRSVTKEVFKKGTVQQRDALRSIANKVLAPSVMFACEDTAPDVETAYRLLEDIKFSGDGTQMLPADGVYALDSILNKTWREDFFSAVCNMALTMYATDPATVGKGYWPKNHNDFNRLITRAFIWVVAQHGLINLLSPRDAHVVSHTRLPQFMIATQVVGQDEGCLRHYTLYQPQQDTGSMDSYNVVPDSYIEKIRADRRANQPPEYEEAANMSFSDLADLCERLHVIGPEATFPPCKCKVEDDCECDEDEYQSREDFDEDQEELLETFYNKFGFPDDSSDEPEEEKWLEGISLMEVEVDLPTVRLPTPELNTMRNNSRMKKPHQKARREKIRLTPEQQIWHKVDTDPLSIDRRFAISLVSRHTCGVNRAVATQREAMAVAAALMEVSE</sequence>
<gene>
    <name evidence="2" type="ORF">pEaSNUABM2_00296</name>
</gene>
<name>A0AAE7XPQ2_9CAUD</name>
<organism evidence="2 3">
    <name type="scientific">Erwinia phage pEa_SNUABM_2</name>
    <dbReference type="NCBI Taxonomy" id="2869547"/>
    <lineage>
        <taxon>Viruses</taxon>
        <taxon>Duplodnaviria</taxon>
        <taxon>Heunggongvirae</taxon>
        <taxon>Uroviricota</taxon>
        <taxon>Caudoviricetes</taxon>
        <taxon>Alexandravirus</taxon>
        <taxon>Alexandravirus SNUABM2</taxon>
    </lineage>
</organism>
<accession>A0AAE7XPQ2</accession>
<feature type="region of interest" description="Disordered" evidence="1">
    <location>
        <begin position="317"/>
        <end position="339"/>
    </location>
</feature>
<evidence type="ECO:0000313" key="3">
    <source>
        <dbReference type="Proteomes" id="UP000827974"/>
    </source>
</evidence>
<proteinExistence type="predicted"/>
<dbReference type="EMBL" id="MZ443786">
    <property type="protein sequence ID" value="QZE59540.1"/>
    <property type="molecule type" value="Genomic_DNA"/>
</dbReference>
<dbReference type="Proteomes" id="UP000827974">
    <property type="component" value="Segment"/>
</dbReference>
<keyword evidence="3" id="KW-1185">Reference proteome</keyword>
<reference evidence="2 3" key="1">
    <citation type="submission" date="2021-06" db="EMBL/GenBank/DDBJ databases">
        <title>Complete genome sequence of Erwinia phage pEa_SNUABM_2.</title>
        <authorList>
            <person name="Kim S.G."/>
            <person name="Park S.C."/>
        </authorList>
    </citation>
    <scope>NUCLEOTIDE SEQUENCE [LARGE SCALE GENOMIC DNA]</scope>
</reference>
<evidence type="ECO:0000313" key="2">
    <source>
        <dbReference type="EMBL" id="QZE59540.1"/>
    </source>
</evidence>
<feature type="compositionally biased region" description="Basic residues" evidence="1">
    <location>
        <begin position="327"/>
        <end position="339"/>
    </location>
</feature>
<evidence type="ECO:0000256" key="1">
    <source>
        <dbReference type="SAM" id="MobiDB-lite"/>
    </source>
</evidence>
<protein>
    <submittedName>
        <fullName evidence="2">Uncharacterized protein</fullName>
    </submittedName>
</protein>